<dbReference type="EnsemblPlants" id="AUR62006872-RA">
    <property type="protein sequence ID" value="AUR62006872-RA:cds"/>
    <property type="gene ID" value="AUR62006872"/>
</dbReference>
<evidence type="ECO:0000259" key="2">
    <source>
        <dbReference type="Pfam" id="PF03469"/>
    </source>
</evidence>
<dbReference type="InterPro" id="IPR045177">
    <property type="entry name" value="FDM1-5/IDN2"/>
</dbReference>
<sequence>MSENRSILLNAENHLQKIIQKCERHQSLLESGKQELEKLRQESKKHLAQCASVREKLSAENRKVLLPPISFECSNLDKNRETVLSLIILQKSEDRSSYPEVPQKVKREVDETLMKLAEKQKLELENLHKRILYLQNQLNGRQGLELKLETLKSFEADCEQFLGMRKDFQEKKEQVDDLENLATVLLVNEQRAKGELHEARGALMNGLIDFPNPTIGVKKLGELDSLCFLKACKRKYPIEIAEIKAVELCSLWESNLQDFSDWHPFKAILCDGVIIKEDIDMEDERLKNLKDEWGEDLCYTVTNTLRELIEYNPNGRLPVKELWNYEFNRKASLREGAEFLLQKWRTLKRRKR</sequence>
<keyword evidence="4" id="KW-1185">Reference proteome</keyword>
<reference evidence="3" key="1">
    <citation type="journal article" date="2017" name="Nature">
        <title>The genome of Chenopodium quinoa.</title>
        <authorList>
            <person name="Jarvis D.E."/>
            <person name="Ho Y.S."/>
            <person name="Lightfoot D.J."/>
            <person name="Schmoeckel S.M."/>
            <person name="Li B."/>
            <person name="Borm T.J.A."/>
            <person name="Ohyanagi H."/>
            <person name="Mineta K."/>
            <person name="Michell C.T."/>
            <person name="Saber N."/>
            <person name="Kharbatia N.M."/>
            <person name="Rupper R.R."/>
            <person name="Sharp A.R."/>
            <person name="Dally N."/>
            <person name="Boughton B.A."/>
            <person name="Woo Y.H."/>
            <person name="Gao G."/>
            <person name="Schijlen E.G.W.M."/>
            <person name="Guo X."/>
            <person name="Momin A.A."/>
            <person name="Negrao S."/>
            <person name="Al-Babili S."/>
            <person name="Gehring C."/>
            <person name="Roessner U."/>
            <person name="Jung C."/>
            <person name="Murphy K."/>
            <person name="Arold S.T."/>
            <person name="Gojobori T."/>
            <person name="van der Linden C.G."/>
            <person name="van Loo E.N."/>
            <person name="Jellen E.N."/>
            <person name="Maughan P.J."/>
            <person name="Tester M."/>
        </authorList>
    </citation>
    <scope>NUCLEOTIDE SEQUENCE [LARGE SCALE GENOMIC DNA]</scope>
    <source>
        <strain evidence="3">cv. PI 614886</strain>
    </source>
</reference>
<keyword evidence="1" id="KW-0175">Coiled coil</keyword>
<dbReference type="Gramene" id="AUR62006872-RA">
    <property type="protein sequence ID" value="AUR62006872-RA:cds"/>
    <property type="gene ID" value="AUR62006872"/>
</dbReference>
<feature type="domain" description="Factor of DNA methylation 1-5/IDN2" evidence="2">
    <location>
        <begin position="218"/>
        <end position="350"/>
    </location>
</feature>
<dbReference type="Proteomes" id="UP000596660">
    <property type="component" value="Unplaced"/>
</dbReference>
<dbReference type="Pfam" id="PF03469">
    <property type="entry name" value="XH"/>
    <property type="match status" value="1"/>
</dbReference>
<proteinExistence type="predicted"/>
<dbReference type="PANTHER" id="PTHR21596:SF23">
    <property type="entry name" value="FACTOR OF DNA METHYLATION 4"/>
    <property type="match status" value="1"/>
</dbReference>
<feature type="coiled-coil region" evidence="1">
    <location>
        <begin position="22"/>
        <end position="56"/>
    </location>
</feature>
<dbReference type="InterPro" id="IPR005379">
    <property type="entry name" value="FDM1-5/IDN2_XH"/>
</dbReference>
<organism evidence="3 4">
    <name type="scientific">Chenopodium quinoa</name>
    <name type="common">Quinoa</name>
    <dbReference type="NCBI Taxonomy" id="63459"/>
    <lineage>
        <taxon>Eukaryota</taxon>
        <taxon>Viridiplantae</taxon>
        <taxon>Streptophyta</taxon>
        <taxon>Embryophyta</taxon>
        <taxon>Tracheophyta</taxon>
        <taxon>Spermatophyta</taxon>
        <taxon>Magnoliopsida</taxon>
        <taxon>eudicotyledons</taxon>
        <taxon>Gunneridae</taxon>
        <taxon>Pentapetalae</taxon>
        <taxon>Caryophyllales</taxon>
        <taxon>Chenopodiaceae</taxon>
        <taxon>Chenopodioideae</taxon>
        <taxon>Atripliceae</taxon>
        <taxon>Chenopodium</taxon>
    </lineage>
</organism>
<evidence type="ECO:0000313" key="3">
    <source>
        <dbReference type="EnsemblPlants" id="AUR62006872-RA:cds"/>
    </source>
</evidence>
<dbReference type="GO" id="GO:0080188">
    <property type="term" value="P:gene silencing by siRNA-directed DNA methylation"/>
    <property type="evidence" value="ECO:0007669"/>
    <property type="project" value="InterPro"/>
</dbReference>
<evidence type="ECO:0000313" key="4">
    <source>
        <dbReference type="Proteomes" id="UP000596660"/>
    </source>
</evidence>
<name>A0A803L4T3_CHEQI</name>
<dbReference type="PANTHER" id="PTHR21596">
    <property type="entry name" value="RIBONUCLEASE P SUBUNIT P38"/>
    <property type="match status" value="1"/>
</dbReference>
<evidence type="ECO:0000256" key="1">
    <source>
        <dbReference type="SAM" id="Coils"/>
    </source>
</evidence>
<protein>
    <recommendedName>
        <fullName evidence="2">Factor of DNA methylation 1-5/IDN2 domain-containing protein</fullName>
    </recommendedName>
</protein>
<reference evidence="3" key="2">
    <citation type="submission" date="2021-03" db="UniProtKB">
        <authorList>
            <consortium name="EnsemblPlants"/>
        </authorList>
    </citation>
    <scope>IDENTIFICATION</scope>
</reference>
<accession>A0A803L4T3</accession>
<dbReference type="AlphaFoldDB" id="A0A803L4T3"/>